<evidence type="ECO:0000313" key="3">
    <source>
        <dbReference type="EMBL" id="TCN84256.1"/>
    </source>
</evidence>
<dbReference type="AlphaFoldDB" id="A0A4R2FAM5"/>
<dbReference type="GO" id="GO:0060003">
    <property type="term" value="P:copper ion export"/>
    <property type="evidence" value="ECO:0007669"/>
    <property type="project" value="TreeGrafter"/>
</dbReference>
<dbReference type="PANTHER" id="PTHR30097:SF4">
    <property type="entry name" value="SLR6042 PROTEIN"/>
    <property type="match status" value="1"/>
</dbReference>
<sequence length="340" mass="36464">MKWTSLLGSSVIALCSAATLANDLTVASLGNLTLSYTQVKAVQQLPASPVPAFVTAEVGNTFYVTVPETIQQRHWLVAEGATVTAGQPLVLLQGAGIHHFYMQFDAAKEAFTLAQSRYEHNRKLHANGTIGAEVWSQISMQYHDAKLTFEHMHHFMELLEEAPEQQGSLLKAPMAGVLRYGDASQPLADGGLLLGIIPEKDIRLQVSLPLSLAANTSAIDTGSCQLAVVRRDNVAKAGFVNAWSATVAPACHLTLGQQLQVTPLRQLQALQLPKQSVYSWGTANQVLRHQGDKLLPTTVTILAVDGDNYLVQSQPELQNSEVLSDSVAAAKGVLLGLGGE</sequence>
<reference evidence="3 4" key="1">
    <citation type="submission" date="2019-03" db="EMBL/GenBank/DDBJ databases">
        <title>Freshwater and sediment microbial communities from various areas in North America, analyzing microbe dynamics in response to fracking.</title>
        <authorList>
            <person name="Lamendella R."/>
        </authorList>
    </citation>
    <scope>NUCLEOTIDE SEQUENCE [LARGE SCALE GENOMIC DNA]</scope>
    <source>
        <strain evidence="3 4">74A</strain>
    </source>
</reference>
<comment type="caution">
    <text evidence="3">The sequence shown here is derived from an EMBL/GenBank/DDBJ whole genome shotgun (WGS) entry which is preliminary data.</text>
</comment>
<evidence type="ECO:0000256" key="2">
    <source>
        <dbReference type="SAM" id="SignalP"/>
    </source>
</evidence>
<dbReference type="OrthoDB" id="5757429at2"/>
<feature type="signal peptide" evidence="2">
    <location>
        <begin position="1"/>
        <end position="21"/>
    </location>
</feature>
<dbReference type="InterPro" id="IPR051909">
    <property type="entry name" value="MFP_Cation_Efflux"/>
</dbReference>
<dbReference type="RefSeq" id="WP_133038915.1">
    <property type="nucleotide sequence ID" value="NZ_SLWF01000012.1"/>
</dbReference>
<proteinExistence type="predicted"/>
<evidence type="ECO:0000256" key="1">
    <source>
        <dbReference type="ARBA" id="ARBA00022448"/>
    </source>
</evidence>
<dbReference type="PANTHER" id="PTHR30097">
    <property type="entry name" value="CATION EFFLUX SYSTEM PROTEIN CUSB"/>
    <property type="match status" value="1"/>
</dbReference>
<keyword evidence="4" id="KW-1185">Reference proteome</keyword>
<evidence type="ECO:0000313" key="4">
    <source>
        <dbReference type="Proteomes" id="UP000294832"/>
    </source>
</evidence>
<keyword evidence="2" id="KW-0732">Signal</keyword>
<protein>
    <recommendedName>
        <fullName evidence="5">Multidrug efflux pump subunit AcrA (Membrane-fusion protein)</fullName>
    </recommendedName>
</protein>
<accession>A0A4R2FAM5</accession>
<evidence type="ECO:0008006" key="5">
    <source>
        <dbReference type="Google" id="ProtNLM"/>
    </source>
</evidence>
<organism evidence="3 4">
    <name type="scientific">Shewanella fodinae</name>
    <dbReference type="NCBI Taxonomy" id="552357"/>
    <lineage>
        <taxon>Bacteria</taxon>
        <taxon>Pseudomonadati</taxon>
        <taxon>Pseudomonadota</taxon>
        <taxon>Gammaproteobacteria</taxon>
        <taxon>Alteromonadales</taxon>
        <taxon>Shewanellaceae</taxon>
        <taxon>Shewanella</taxon>
    </lineage>
</organism>
<keyword evidence="1" id="KW-0813">Transport</keyword>
<feature type="chain" id="PRO_5020328313" description="Multidrug efflux pump subunit AcrA (Membrane-fusion protein)" evidence="2">
    <location>
        <begin position="22"/>
        <end position="340"/>
    </location>
</feature>
<dbReference type="EMBL" id="SLWF01000012">
    <property type="protein sequence ID" value="TCN84256.1"/>
    <property type="molecule type" value="Genomic_DNA"/>
</dbReference>
<name>A0A4R2FAM5_9GAMM</name>
<gene>
    <name evidence="3" type="ORF">EDC91_11229</name>
</gene>
<dbReference type="GO" id="GO:0015679">
    <property type="term" value="P:plasma membrane copper ion transport"/>
    <property type="evidence" value="ECO:0007669"/>
    <property type="project" value="TreeGrafter"/>
</dbReference>
<dbReference type="Proteomes" id="UP000294832">
    <property type="component" value="Unassembled WGS sequence"/>
</dbReference>
<dbReference type="GO" id="GO:0030313">
    <property type="term" value="C:cell envelope"/>
    <property type="evidence" value="ECO:0007669"/>
    <property type="project" value="TreeGrafter"/>
</dbReference>